<evidence type="ECO:0000313" key="1">
    <source>
        <dbReference type="EMBL" id="GAT48304.1"/>
    </source>
</evidence>
<gene>
    <name evidence="1" type="ORF">MCHLO_05723</name>
</gene>
<accession>A0ABQ0LAY4</accession>
<proteinExistence type="predicted"/>
<keyword evidence="2" id="KW-1185">Reference proteome</keyword>
<dbReference type="Proteomes" id="UP000815677">
    <property type="component" value="Unassembled WGS sequence"/>
</dbReference>
<organism evidence="1 2">
    <name type="scientific">Mycena chlorophos</name>
    <name type="common">Agaric fungus</name>
    <name type="synonym">Agaricus chlorophos</name>
    <dbReference type="NCBI Taxonomy" id="658473"/>
    <lineage>
        <taxon>Eukaryota</taxon>
        <taxon>Fungi</taxon>
        <taxon>Dikarya</taxon>
        <taxon>Basidiomycota</taxon>
        <taxon>Agaricomycotina</taxon>
        <taxon>Agaricomycetes</taxon>
        <taxon>Agaricomycetidae</taxon>
        <taxon>Agaricales</taxon>
        <taxon>Marasmiineae</taxon>
        <taxon>Mycenaceae</taxon>
        <taxon>Mycena</taxon>
    </lineage>
</organism>
<name>A0ABQ0LAY4_MYCCL</name>
<evidence type="ECO:0008006" key="3">
    <source>
        <dbReference type="Google" id="ProtNLM"/>
    </source>
</evidence>
<protein>
    <recommendedName>
        <fullName evidence="3">F-box domain-containing protein</fullName>
    </recommendedName>
</protein>
<evidence type="ECO:0000313" key="2">
    <source>
        <dbReference type="Proteomes" id="UP000815677"/>
    </source>
</evidence>
<sequence length="477" mass="52897">MSFLRLSRTLVMMTVEPKAVSLGDTPYLVHTQSIINASLFGSGSLSAMIQEVIELTVDFLHDSQPSLKSCALVGKAWRPASQFHLFSYFALDGPESSARLVALEKNAPHLLELVAHLAISLRRLRSYDRRLGDHSAVDVNATVDDGYAALERLTREGRLLRLRKLSVLTLPPSARHFGILETLVALPQLTHIVVRPTEDSQLMFLLFRRRTADLGMLEVRYRGYDGEHWRGPHTSKGSNPAEGCFTVKGLRVERLAQKLDHPTSPFDMSGLQSLELWDTYSLSMPTIESVVGTFGASLRSLRIELSFGKCKLSPADDAAPAAHLQHSADGRSDSLTFGRVSFNFPRLTDLTVALDNPTMVRGVPNLLTSFLEQNTSLRRLAFVVSRDCAPTGRECDDDSDADLDRLKRAWGQVDEILDEQLPDAVLTLTVGLMMGGALTSGAGIWEMREWFPRLSSAKRRLLIVGSSREDVQWKDAN</sequence>
<dbReference type="EMBL" id="DF844456">
    <property type="protein sequence ID" value="GAT48304.1"/>
    <property type="molecule type" value="Genomic_DNA"/>
</dbReference>
<reference evidence="1" key="1">
    <citation type="submission" date="2014-09" db="EMBL/GenBank/DDBJ databases">
        <title>Genome sequence of the luminous mushroom Mycena chlorophos for searching fungal bioluminescence genes.</title>
        <authorList>
            <person name="Tanaka Y."/>
            <person name="Kasuga D."/>
            <person name="Oba Y."/>
            <person name="Hase S."/>
            <person name="Sato K."/>
            <person name="Oba Y."/>
            <person name="Sakakibara Y."/>
        </authorList>
    </citation>
    <scope>NUCLEOTIDE SEQUENCE</scope>
</reference>